<feature type="domain" description="DJ-1/PfpI" evidence="2">
    <location>
        <begin position="4"/>
        <end position="166"/>
    </location>
</feature>
<evidence type="ECO:0000313" key="6">
    <source>
        <dbReference type="Proteomes" id="UP000290189"/>
    </source>
</evidence>
<dbReference type="InterPro" id="IPR006287">
    <property type="entry name" value="DJ-1"/>
</dbReference>
<dbReference type="OrthoDB" id="543156at2759"/>
<sequence length="197" mass="20124">MAVTALVAIADGSEDLEAVAVIDTLRRGKVDVTVASVGRSTTITAANKTKIVADVLIEDASQTFDLIVLPGGMPGATHLHDSAPLTDKLKQQQKAGRWIGAICAAPAVVLQAHGLLDGRKAVAYPSFAEKLPAGVYQKGSGVVVSNKVVTAAGPGVAVDFGLTLVAALQGAKVAKEVAGGMLTEFKVPSVCDVQLQE</sequence>
<dbReference type="InterPro" id="IPR050325">
    <property type="entry name" value="Prot/Nucl_acid_deglycase"/>
</dbReference>
<keyword evidence="4" id="KW-0496">Mitochondrion</keyword>
<gene>
    <name evidence="3" type="ORF">PBRA_002293</name>
    <name evidence="4" type="ORF">PLBR_LOCUS6096</name>
</gene>
<dbReference type="EMBL" id="CDSF01000122">
    <property type="protein sequence ID" value="CEP02028.1"/>
    <property type="molecule type" value="Genomic_DNA"/>
</dbReference>
<dbReference type="Pfam" id="PF01965">
    <property type="entry name" value="DJ-1_PfpI"/>
    <property type="match status" value="1"/>
</dbReference>
<dbReference type="GO" id="GO:1903189">
    <property type="term" value="P:glyoxal metabolic process"/>
    <property type="evidence" value="ECO:0007669"/>
    <property type="project" value="TreeGrafter"/>
</dbReference>
<evidence type="ECO:0000313" key="4">
    <source>
        <dbReference type="EMBL" id="SPQ98881.1"/>
    </source>
</evidence>
<proteinExistence type="predicted"/>
<protein>
    <recommendedName>
        <fullName evidence="2">DJ-1/PfpI domain-containing protein</fullName>
    </recommendedName>
</protein>
<name>A0A0G4J2Z8_PLABS</name>
<dbReference type="STRING" id="37360.A0A0G4J2Z8"/>
<dbReference type="InterPro" id="IPR002818">
    <property type="entry name" value="DJ-1/PfpI"/>
</dbReference>
<dbReference type="PANTHER" id="PTHR48094:SF12">
    <property type="entry name" value="PARKINSON DISEASE PROTEIN 7 HOMOLOG"/>
    <property type="match status" value="1"/>
</dbReference>
<dbReference type="Proteomes" id="UP000290189">
    <property type="component" value="Unassembled WGS sequence"/>
</dbReference>
<evidence type="ECO:0000313" key="3">
    <source>
        <dbReference type="EMBL" id="CEP02028.1"/>
    </source>
</evidence>
<dbReference type="InterPro" id="IPR029062">
    <property type="entry name" value="Class_I_gatase-like"/>
</dbReference>
<dbReference type="EMBL" id="OVEO01000010">
    <property type="protein sequence ID" value="SPQ98881.1"/>
    <property type="molecule type" value="Genomic_DNA"/>
</dbReference>
<reference evidence="4 6" key="2">
    <citation type="submission" date="2018-03" db="EMBL/GenBank/DDBJ databases">
        <authorList>
            <person name="Fogelqvist J."/>
        </authorList>
    </citation>
    <scope>NUCLEOTIDE SEQUENCE [LARGE SCALE GENOMIC DNA]</scope>
</reference>
<evidence type="ECO:0000313" key="5">
    <source>
        <dbReference type="Proteomes" id="UP000039324"/>
    </source>
</evidence>
<reference evidence="3 5" key="1">
    <citation type="submission" date="2015-02" db="EMBL/GenBank/DDBJ databases">
        <authorList>
            <person name="Chooi Y.-H."/>
        </authorList>
    </citation>
    <scope>NUCLEOTIDE SEQUENCE [LARGE SCALE GENOMIC DNA]</scope>
    <source>
        <strain evidence="3">E3</strain>
    </source>
</reference>
<accession>A0A0G4J2Z8</accession>
<geneLocation type="mitochondrion" evidence="4"/>
<dbReference type="Proteomes" id="UP000039324">
    <property type="component" value="Unassembled WGS sequence"/>
</dbReference>
<dbReference type="PANTHER" id="PTHR48094">
    <property type="entry name" value="PROTEIN/NUCLEIC ACID DEGLYCASE DJ-1-RELATED"/>
    <property type="match status" value="1"/>
</dbReference>
<keyword evidence="5" id="KW-1185">Reference proteome</keyword>
<dbReference type="FunFam" id="3.40.50.880:FF:000015">
    <property type="entry name" value="Protein DJ-1 homolog C"/>
    <property type="match status" value="1"/>
</dbReference>
<keyword evidence="1" id="KW-0677">Repeat</keyword>
<dbReference type="SUPFAM" id="SSF52317">
    <property type="entry name" value="Class I glutamine amidotransferase-like"/>
    <property type="match status" value="1"/>
</dbReference>
<evidence type="ECO:0000259" key="2">
    <source>
        <dbReference type="Pfam" id="PF01965"/>
    </source>
</evidence>
<dbReference type="CDD" id="cd03135">
    <property type="entry name" value="GATase1_DJ-1"/>
    <property type="match status" value="1"/>
</dbReference>
<dbReference type="AlphaFoldDB" id="A0A0G4J2Z8"/>
<dbReference type="Gene3D" id="3.40.50.880">
    <property type="match status" value="1"/>
</dbReference>
<evidence type="ECO:0000256" key="1">
    <source>
        <dbReference type="ARBA" id="ARBA00022737"/>
    </source>
</evidence>
<dbReference type="OMA" id="KATCYPG"/>
<dbReference type="NCBIfam" id="TIGR01383">
    <property type="entry name" value="not_thiJ"/>
    <property type="match status" value="1"/>
</dbReference>
<dbReference type="GO" id="GO:0005737">
    <property type="term" value="C:cytoplasm"/>
    <property type="evidence" value="ECO:0007669"/>
    <property type="project" value="UniProtKB-ARBA"/>
</dbReference>
<organism evidence="3 5">
    <name type="scientific">Plasmodiophora brassicae</name>
    <name type="common">Clubroot disease agent</name>
    <dbReference type="NCBI Taxonomy" id="37360"/>
    <lineage>
        <taxon>Eukaryota</taxon>
        <taxon>Sar</taxon>
        <taxon>Rhizaria</taxon>
        <taxon>Endomyxa</taxon>
        <taxon>Phytomyxea</taxon>
        <taxon>Plasmodiophorida</taxon>
        <taxon>Plasmodiophoridae</taxon>
        <taxon>Plasmodiophora</taxon>
    </lineage>
</organism>